<dbReference type="GO" id="GO:0003964">
    <property type="term" value="F:RNA-directed DNA polymerase activity"/>
    <property type="evidence" value="ECO:0007669"/>
    <property type="project" value="UniProtKB-KW"/>
</dbReference>
<dbReference type="EMBL" id="JAEFBK010000008">
    <property type="protein sequence ID" value="KAG7579308.1"/>
    <property type="molecule type" value="Genomic_DNA"/>
</dbReference>
<dbReference type="PANTHER" id="PTHR33116:SF78">
    <property type="entry name" value="OS12G0587133 PROTEIN"/>
    <property type="match status" value="1"/>
</dbReference>
<sequence length="1087" mass="125581">MKWKQNIDMIIDMEEHSKGDINPVVTSGMRDFQNVVTYCDISDMASHGPLFTWSNRRDNDPILKKLDRVMVNEVWTQAFPHSYNVFEAGGCSDHLRCRISLNDGAGEIVKGPRPFKFVNAVIEMEEFQPMVQEYWSQTEPLFMSTSTLFRFSKKLKALKPGIRNLARERMGDLVKKSKEAYDSLCQKQELNLLNPSLQTMEDETEAYKRWEKLARLEEKFLKQKSKLHWLDIGDQNNKTFHRAIMTRMVQNTIREIQRQDGSVTKAPEEIKGEAERFFREFLQLIPNDYEGVTEDELKTLLSFRCSLADKGMLTSEVTMEEIKGVLFSMPKDKSPGPDGFTSEFYKATWDIVGEEFVLAIKSFFEKGFLPKGVNSTILALIPKKLEVKEMKDYRPISCCNVIYKVISKILANRLKKLLPSFIAGNQSAFVQDRLLIENLLLATELVKDYHKDSISGRCAIKIDISKAFDSVQWSFLQNVLAAMDFPPEFVHWIMLCITTASFSVQVNGELAGFFQSSRGLRQGCSLSPYLFVICMDVLSRMLDKAAAARQFGYHPKCKTLGLTHLSFADDIMVLSDGKVRSIEGIVTVFDEFAKKSGLRISMEKSTIYMAGQLNTTHQEIQDQFHFEVGSLPVRYLGLPLLTKRLTATDFSPLIEQIKRKISSWTARYLSFAGRLNLISSVIWSLCNFWLSAFRLPRECIQEIDKICSSFLWSGPDLNSRKAKVAWDDICKPKSEGGLGLRSLKEANDVSCLKLIWKIISHGNSLWVKWIEKFLLKKDTFWSVKNNTTIGSWMWKKLLKFRDLAKTFCKVEVNNGSRTSFWYDDWSTLGRLLGEVGERGMIDMGISRHQTVAEAWEGRRRRRHRSDLLNQMEAELATKKQSRNETEDIVLWRGRNNVYKPRFSTKDTWNLTRTEGTTVSWHKGVWIKHGTPKLSFCVWLAARNRLSTGDRMIQWNRGASVTCCFCNNATESRDHLFFACGYISQIWEALAKNLYKTRYSTNWYSLLNTISAGWNDRTESFVARYVLHATLYTIWRERNGRKHGDQPNPAHLLIKWIDRQVRNRLSSIRKMGDRRYDKSLQIWFQARS</sequence>
<evidence type="ECO:0000313" key="2">
    <source>
        <dbReference type="EMBL" id="KAG7579308.1"/>
    </source>
</evidence>
<dbReference type="Proteomes" id="UP000694240">
    <property type="component" value="Chromosome 8"/>
</dbReference>
<keyword evidence="3" id="KW-1185">Reference proteome</keyword>
<dbReference type="PROSITE" id="PS50878">
    <property type="entry name" value="RT_POL"/>
    <property type="match status" value="1"/>
</dbReference>
<keyword evidence="2" id="KW-0548">Nucleotidyltransferase</keyword>
<comment type="caution">
    <text evidence="2">The sequence shown here is derived from an EMBL/GenBank/DDBJ whole genome shotgun (WGS) entry which is preliminary data.</text>
</comment>
<keyword evidence="2" id="KW-0808">Transferase</keyword>
<dbReference type="CDD" id="cd01650">
    <property type="entry name" value="RT_nLTR_like"/>
    <property type="match status" value="1"/>
</dbReference>
<dbReference type="InterPro" id="IPR000477">
    <property type="entry name" value="RT_dom"/>
</dbReference>
<dbReference type="Pfam" id="PF13966">
    <property type="entry name" value="zf-RVT"/>
    <property type="match status" value="1"/>
</dbReference>
<dbReference type="Pfam" id="PF00078">
    <property type="entry name" value="RVT_1"/>
    <property type="match status" value="1"/>
</dbReference>
<gene>
    <name evidence="2" type="ORF">ISN45_Aa03g034630</name>
</gene>
<dbReference type="InterPro" id="IPR026960">
    <property type="entry name" value="RVT-Znf"/>
</dbReference>
<name>A0A8T2AYF7_9BRAS</name>
<protein>
    <submittedName>
        <fullName evidence="2">Reverse transcriptase domain</fullName>
    </submittedName>
</protein>
<dbReference type="PANTHER" id="PTHR33116">
    <property type="entry name" value="REVERSE TRANSCRIPTASE ZINC-BINDING DOMAIN-CONTAINING PROTEIN-RELATED-RELATED"/>
    <property type="match status" value="1"/>
</dbReference>
<evidence type="ECO:0000259" key="1">
    <source>
        <dbReference type="PROSITE" id="PS50878"/>
    </source>
</evidence>
<keyword evidence="2" id="KW-0695">RNA-directed DNA polymerase</keyword>
<proteinExistence type="predicted"/>
<reference evidence="2 3" key="1">
    <citation type="submission" date="2020-12" db="EMBL/GenBank/DDBJ databases">
        <title>Concerted genomic and epigenomic changes stabilize Arabidopsis allopolyploids.</title>
        <authorList>
            <person name="Chen Z."/>
        </authorList>
    </citation>
    <scope>NUCLEOTIDE SEQUENCE [LARGE SCALE GENOMIC DNA]</scope>
    <source>
        <strain evidence="2">Allo738</strain>
        <tissue evidence="2">Leaf</tissue>
    </source>
</reference>
<dbReference type="AlphaFoldDB" id="A0A8T2AYF7"/>
<evidence type="ECO:0000313" key="3">
    <source>
        <dbReference type="Proteomes" id="UP000694240"/>
    </source>
</evidence>
<accession>A0A8T2AYF7</accession>
<organism evidence="2 3">
    <name type="scientific">Arabidopsis thaliana x Arabidopsis arenosa</name>
    <dbReference type="NCBI Taxonomy" id="1240361"/>
    <lineage>
        <taxon>Eukaryota</taxon>
        <taxon>Viridiplantae</taxon>
        <taxon>Streptophyta</taxon>
        <taxon>Embryophyta</taxon>
        <taxon>Tracheophyta</taxon>
        <taxon>Spermatophyta</taxon>
        <taxon>Magnoliopsida</taxon>
        <taxon>eudicotyledons</taxon>
        <taxon>Gunneridae</taxon>
        <taxon>Pentapetalae</taxon>
        <taxon>rosids</taxon>
        <taxon>malvids</taxon>
        <taxon>Brassicales</taxon>
        <taxon>Brassicaceae</taxon>
        <taxon>Camelineae</taxon>
        <taxon>Arabidopsis</taxon>
    </lineage>
</organism>
<feature type="domain" description="Reverse transcriptase" evidence="1">
    <location>
        <begin position="362"/>
        <end position="640"/>
    </location>
</feature>